<feature type="region of interest" description="Disordered" evidence="2">
    <location>
        <begin position="553"/>
        <end position="591"/>
    </location>
</feature>
<evidence type="ECO:0000256" key="2">
    <source>
        <dbReference type="SAM" id="MobiDB-lite"/>
    </source>
</evidence>
<feature type="region of interest" description="Disordered" evidence="2">
    <location>
        <begin position="507"/>
        <end position="539"/>
    </location>
</feature>
<gene>
    <name evidence="3" type="ORF">CBR_g3569</name>
</gene>
<dbReference type="EMBL" id="BFEA01000106">
    <property type="protein sequence ID" value="GBG68872.1"/>
    <property type="molecule type" value="Genomic_DNA"/>
</dbReference>
<accession>A0A388KFN9</accession>
<feature type="coiled-coil region" evidence="1">
    <location>
        <begin position="384"/>
        <end position="443"/>
    </location>
</feature>
<dbReference type="AlphaFoldDB" id="A0A388KFN9"/>
<feature type="region of interest" description="Disordered" evidence="2">
    <location>
        <begin position="656"/>
        <end position="687"/>
    </location>
</feature>
<sequence>MQELTSGSYSNRGPLTSGEDVLATILSKEELSDRHLASKPETGFSNTGFEFRHQIGSLCPMHHEPSIGEYQDGQQEWKYENNQLNKCVEMVSFTREGIQVIHEGEGAVNHVSTDGTQVIHEGEDVLNTPLKPVWADEDAKLVIRGQCTVAALALRQEVYVLKKALQEEREEHARLVIALRTTIRKLREGKWRKTLEESDHHALYSSKEGEFASGVAGAIGDLLAAGKMVGAFENDCDEEGMGVIQGQRSREGLDLWASIVYKNCETLCKEMTAAEFRLEEMAREIRTRVDISTNLLNEEFCTIAENGMLMERKIDSLLDAAAAIKMETRGFEKRQSEKEVLKNQPRGNWERVILWQRVKSVIRDLKRMHKDESAGLWMNQKEMEHIMEEEREKHHEALQALERRVSEKEARVNAQREQVRELVEKWERERMDAEREMEKRLGELRLATEKRMAIMEGHANDLRVRGEEGVRMMMEEMDRYKRARDTEAAALKERIVRLQDKIGLPTCGSQPYHKEPLNTKRTGGPRKTAAGLWRRGGSPHMVRLHGKVRHLKGGLMGSGPVHSRGSTLGHNQGKTLPRKEDKKQETFDQHTASLPTRCLKKVQKCKLSKGRTYRDPTTVRGGKKVTFCQQLETEAMGNRRSSQDQFTLMDSLNPVRESDAHGVPVEPGAPSGRRRQHHDHRAKGRTEYHGRVSANNCGEVWMQELEEWIERIRGDTMTVAAEAGETELSVLAGELAYERSEREAAERQLKRSMAATERLTRRLLTVKGQLLVCTLQ</sequence>
<feature type="compositionally biased region" description="Basic and acidic residues" evidence="2">
    <location>
        <begin position="577"/>
        <end position="588"/>
    </location>
</feature>
<dbReference type="Gramene" id="GBG68872">
    <property type="protein sequence ID" value="GBG68872"/>
    <property type="gene ID" value="CBR_g3569"/>
</dbReference>
<protein>
    <submittedName>
        <fullName evidence="3">Uncharacterized protein</fullName>
    </submittedName>
</protein>
<keyword evidence="1" id="KW-0175">Coiled coil</keyword>
<evidence type="ECO:0000256" key="1">
    <source>
        <dbReference type="SAM" id="Coils"/>
    </source>
</evidence>
<dbReference type="Proteomes" id="UP000265515">
    <property type="component" value="Unassembled WGS sequence"/>
</dbReference>
<name>A0A388KFN9_CHABU</name>
<keyword evidence="4" id="KW-1185">Reference proteome</keyword>
<comment type="caution">
    <text evidence="3">The sequence shown here is derived from an EMBL/GenBank/DDBJ whole genome shotgun (WGS) entry which is preliminary data.</text>
</comment>
<reference evidence="3 4" key="1">
    <citation type="journal article" date="2018" name="Cell">
        <title>The Chara Genome: Secondary Complexity and Implications for Plant Terrestrialization.</title>
        <authorList>
            <person name="Nishiyama T."/>
            <person name="Sakayama H."/>
            <person name="Vries J.D."/>
            <person name="Buschmann H."/>
            <person name="Saint-Marcoux D."/>
            <person name="Ullrich K.K."/>
            <person name="Haas F.B."/>
            <person name="Vanderstraeten L."/>
            <person name="Becker D."/>
            <person name="Lang D."/>
            <person name="Vosolsobe S."/>
            <person name="Rombauts S."/>
            <person name="Wilhelmsson P.K.I."/>
            <person name="Janitza P."/>
            <person name="Kern R."/>
            <person name="Heyl A."/>
            <person name="Rumpler F."/>
            <person name="Villalobos L.I.A.C."/>
            <person name="Clay J.M."/>
            <person name="Skokan R."/>
            <person name="Toyoda A."/>
            <person name="Suzuki Y."/>
            <person name="Kagoshima H."/>
            <person name="Schijlen E."/>
            <person name="Tajeshwar N."/>
            <person name="Catarino B."/>
            <person name="Hetherington A.J."/>
            <person name="Saltykova A."/>
            <person name="Bonnot C."/>
            <person name="Breuninger H."/>
            <person name="Symeonidi A."/>
            <person name="Radhakrishnan G.V."/>
            <person name="Van Nieuwerburgh F."/>
            <person name="Deforce D."/>
            <person name="Chang C."/>
            <person name="Karol K.G."/>
            <person name="Hedrich R."/>
            <person name="Ulvskov P."/>
            <person name="Glockner G."/>
            <person name="Delwiche C.F."/>
            <person name="Petrasek J."/>
            <person name="Van de Peer Y."/>
            <person name="Friml J."/>
            <person name="Beilby M."/>
            <person name="Dolan L."/>
            <person name="Kohara Y."/>
            <person name="Sugano S."/>
            <person name="Fujiyama A."/>
            <person name="Delaux P.-M."/>
            <person name="Quint M."/>
            <person name="TheiBen G."/>
            <person name="Hagemann M."/>
            <person name="Harholt J."/>
            <person name="Dunand C."/>
            <person name="Zachgo S."/>
            <person name="Langdale J."/>
            <person name="Maumus F."/>
            <person name="Straeten D.V.D."/>
            <person name="Gould S.B."/>
            <person name="Rensing S.A."/>
        </authorList>
    </citation>
    <scope>NUCLEOTIDE SEQUENCE [LARGE SCALE GENOMIC DNA]</scope>
    <source>
        <strain evidence="3 4">S276</strain>
    </source>
</reference>
<evidence type="ECO:0000313" key="3">
    <source>
        <dbReference type="EMBL" id="GBG68872.1"/>
    </source>
</evidence>
<feature type="compositionally biased region" description="Basic residues" evidence="2">
    <location>
        <begin position="672"/>
        <end position="683"/>
    </location>
</feature>
<proteinExistence type="predicted"/>
<feature type="compositionally biased region" description="Polar residues" evidence="2">
    <location>
        <begin position="564"/>
        <end position="574"/>
    </location>
</feature>
<evidence type="ECO:0000313" key="4">
    <source>
        <dbReference type="Proteomes" id="UP000265515"/>
    </source>
</evidence>
<organism evidence="3 4">
    <name type="scientific">Chara braunii</name>
    <name type="common">Braun's stonewort</name>
    <dbReference type="NCBI Taxonomy" id="69332"/>
    <lineage>
        <taxon>Eukaryota</taxon>
        <taxon>Viridiplantae</taxon>
        <taxon>Streptophyta</taxon>
        <taxon>Charophyceae</taxon>
        <taxon>Charales</taxon>
        <taxon>Characeae</taxon>
        <taxon>Chara</taxon>
    </lineage>
</organism>